<organism evidence="2 3">
    <name type="scientific">Eiseniibacteriota bacterium</name>
    <dbReference type="NCBI Taxonomy" id="2212470"/>
    <lineage>
        <taxon>Bacteria</taxon>
        <taxon>Candidatus Eiseniibacteriota</taxon>
    </lineage>
</organism>
<evidence type="ECO:0000259" key="1">
    <source>
        <dbReference type="Pfam" id="PF14134"/>
    </source>
</evidence>
<feature type="non-terminal residue" evidence="2">
    <location>
        <position position="114"/>
    </location>
</feature>
<dbReference type="EMBL" id="VBPA01000082">
    <property type="protein sequence ID" value="TMQ72022.1"/>
    <property type="molecule type" value="Genomic_DNA"/>
</dbReference>
<protein>
    <submittedName>
        <fullName evidence="2">DUF4301 family protein</fullName>
    </submittedName>
</protein>
<name>A0A538U7Z4_UNCEI</name>
<proteinExistence type="predicted"/>
<evidence type="ECO:0000313" key="2">
    <source>
        <dbReference type="EMBL" id="TMQ72022.1"/>
    </source>
</evidence>
<reference evidence="2 3" key="1">
    <citation type="journal article" date="2019" name="Nat. Microbiol.">
        <title>Mediterranean grassland soil C-N compound turnover is dependent on rainfall and depth, and is mediated by genomically divergent microorganisms.</title>
        <authorList>
            <person name="Diamond S."/>
            <person name="Andeer P.F."/>
            <person name="Li Z."/>
            <person name="Crits-Christoph A."/>
            <person name="Burstein D."/>
            <person name="Anantharaman K."/>
            <person name="Lane K.R."/>
            <person name="Thomas B.C."/>
            <person name="Pan C."/>
            <person name="Northen T.R."/>
            <person name="Banfield J.F."/>
        </authorList>
    </citation>
    <scope>NUCLEOTIDE SEQUENCE [LARGE SCALE GENOMIC DNA]</scope>
    <source>
        <strain evidence="2">WS_10</strain>
    </source>
</reference>
<gene>
    <name evidence="2" type="ORF">E6K80_03880</name>
</gene>
<dbReference type="Pfam" id="PF14134">
    <property type="entry name" value="DUF4301"/>
    <property type="match status" value="1"/>
</dbReference>
<feature type="domain" description="DUF4301" evidence="1">
    <location>
        <begin position="1"/>
        <end position="109"/>
    </location>
</feature>
<sequence length="114" mass="11974">MPASGAATRMFQDLIATLEQGIEIETGASRRVLEALPRFAFHDALANALDARGLSLERLRAAGKARPILDALLGAEGLGYAAAPKALVLFHHAPEGPRTPLEEHLVDAGAIVAD</sequence>
<dbReference type="AlphaFoldDB" id="A0A538U7Z4"/>
<dbReference type="Proteomes" id="UP000319836">
    <property type="component" value="Unassembled WGS sequence"/>
</dbReference>
<dbReference type="InterPro" id="IPR025393">
    <property type="entry name" value="DUF4301"/>
</dbReference>
<comment type="caution">
    <text evidence="2">The sequence shown here is derived from an EMBL/GenBank/DDBJ whole genome shotgun (WGS) entry which is preliminary data.</text>
</comment>
<evidence type="ECO:0000313" key="3">
    <source>
        <dbReference type="Proteomes" id="UP000319836"/>
    </source>
</evidence>
<accession>A0A538U7Z4</accession>